<dbReference type="Gene3D" id="1.25.40.10">
    <property type="entry name" value="Tetratricopeptide repeat domain"/>
    <property type="match status" value="1"/>
</dbReference>
<name>A0A9X1VPK6_9FLAO</name>
<proteinExistence type="predicted"/>
<reference evidence="2" key="1">
    <citation type="submission" date="2022-02" db="EMBL/GenBank/DDBJ databases">
        <title>Polaribacter sp. MSW13, isolated from seawater.</title>
        <authorList>
            <person name="Kristyanto S."/>
            <person name="Jung J."/>
            <person name="Jeon C.O."/>
        </authorList>
    </citation>
    <scope>NUCLEOTIDE SEQUENCE</scope>
    <source>
        <strain evidence="2">MSW13</strain>
    </source>
</reference>
<accession>A0A9X1VPK6</accession>
<dbReference type="InterPro" id="IPR011990">
    <property type="entry name" value="TPR-like_helical_dom_sf"/>
</dbReference>
<dbReference type="SMART" id="SM00028">
    <property type="entry name" value="TPR"/>
    <property type="match status" value="2"/>
</dbReference>
<gene>
    <name evidence="2" type="ORF">MC378_14740</name>
</gene>
<evidence type="ECO:0000313" key="3">
    <source>
        <dbReference type="Proteomes" id="UP001139369"/>
    </source>
</evidence>
<feature type="repeat" description="TPR" evidence="1">
    <location>
        <begin position="271"/>
        <end position="304"/>
    </location>
</feature>
<evidence type="ECO:0000313" key="2">
    <source>
        <dbReference type="EMBL" id="MCI2230434.1"/>
    </source>
</evidence>
<dbReference type="InterPro" id="IPR019734">
    <property type="entry name" value="TPR_rpt"/>
</dbReference>
<dbReference type="Proteomes" id="UP001139369">
    <property type="component" value="Unassembled WGS sequence"/>
</dbReference>
<dbReference type="AlphaFoldDB" id="A0A9X1VPK6"/>
<dbReference type="EMBL" id="JAKQYM010000022">
    <property type="protein sequence ID" value="MCI2230434.1"/>
    <property type="molecule type" value="Genomic_DNA"/>
</dbReference>
<keyword evidence="3" id="KW-1185">Reference proteome</keyword>
<protein>
    <submittedName>
        <fullName evidence="2">Tetratricopeptide repeat protein</fullName>
    </submittedName>
</protein>
<keyword evidence="1" id="KW-0802">TPR repeat</keyword>
<dbReference type="RefSeq" id="WP_242179551.1">
    <property type="nucleotide sequence ID" value="NZ_JAKQYM010000022.1"/>
</dbReference>
<evidence type="ECO:0000256" key="1">
    <source>
        <dbReference type="PROSITE-ProRule" id="PRU00339"/>
    </source>
</evidence>
<organism evidence="2 3">
    <name type="scientific">Polaribacter marinus</name>
    <dbReference type="NCBI Taxonomy" id="2916838"/>
    <lineage>
        <taxon>Bacteria</taxon>
        <taxon>Pseudomonadati</taxon>
        <taxon>Bacteroidota</taxon>
        <taxon>Flavobacteriia</taxon>
        <taxon>Flavobacteriales</taxon>
        <taxon>Flavobacteriaceae</taxon>
    </lineage>
</organism>
<dbReference type="Pfam" id="PF13414">
    <property type="entry name" value="TPR_11"/>
    <property type="match status" value="1"/>
</dbReference>
<comment type="caution">
    <text evidence="2">The sequence shown here is derived from an EMBL/GenBank/DDBJ whole genome shotgun (WGS) entry which is preliminary data.</text>
</comment>
<dbReference type="SUPFAM" id="SSF48452">
    <property type="entry name" value="TPR-like"/>
    <property type="match status" value="1"/>
</dbReference>
<dbReference type="PROSITE" id="PS50005">
    <property type="entry name" value="TPR"/>
    <property type="match status" value="1"/>
</dbReference>
<sequence>MTKNILLLFLLITIKSYCQKVNISELNGDWIKYKIEMKDGSSLIDRFLTDSSYVNYTFKKLEMCTNGNPTHRVNEVCFPFSLNQNFIMTSSTSGYEIERVKNDTLILCERINGMENDKLKRFYFVKEQKLFNEIKEEKGESKNQVANEFYTPTLKSSLMLELNKAFKKKHSNFKAKGIITIDLKNKNISTSINYTNTNDSSKIERIKKVINKSYRLWNLNKFKHLDTLEMPFVLKDEKTKTFRGISMKFFTDSFYQLDHFYGGDTRVIQKAGDYFNKGIRSYHNKDYESSIKNFTKSYELDPKNIDALYNRAAIYYETGKLELACKDWNELSELGQKRGIELLKNNCKKTTYNNGYK</sequence>